<proteinExistence type="predicted"/>
<evidence type="ECO:0000313" key="2">
    <source>
        <dbReference type="EMBL" id="MBT1070921.1"/>
    </source>
</evidence>
<keyword evidence="3" id="KW-1185">Reference proteome</keyword>
<dbReference type="PROSITE" id="PS51257">
    <property type="entry name" value="PROKAR_LIPOPROTEIN"/>
    <property type="match status" value="1"/>
</dbReference>
<keyword evidence="1" id="KW-0732">Signal</keyword>
<comment type="caution">
    <text evidence="2">The sequence shown here is derived from an EMBL/GenBank/DDBJ whole genome shotgun (WGS) entry which is preliminary data.</text>
</comment>
<reference evidence="2 3" key="1">
    <citation type="submission" date="2021-05" db="EMBL/GenBank/DDBJ databases">
        <title>The draft genome of Geobacter chapellei DSM 13688.</title>
        <authorList>
            <person name="Xu Z."/>
            <person name="Masuda Y."/>
            <person name="Itoh H."/>
            <person name="Senoo K."/>
        </authorList>
    </citation>
    <scope>NUCLEOTIDE SEQUENCE [LARGE SCALE GENOMIC DNA]</scope>
    <source>
        <strain evidence="2 3">DSM 13688</strain>
    </source>
</reference>
<gene>
    <name evidence="2" type="ORF">KJB30_03930</name>
</gene>
<evidence type="ECO:0000313" key="3">
    <source>
        <dbReference type="Proteomes" id="UP000784128"/>
    </source>
</evidence>
<dbReference type="Proteomes" id="UP000784128">
    <property type="component" value="Unassembled WGS sequence"/>
</dbReference>
<dbReference type="EMBL" id="JAHDYS010000003">
    <property type="protein sequence ID" value="MBT1070921.1"/>
    <property type="molecule type" value="Genomic_DNA"/>
</dbReference>
<organism evidence="2 3">
    <name type="scientific">Pelotalea chapellei</name>
    <dbReference type="NCBI Taxonomy" id="44671"/>
    <lineage>
        <taxon>Bacteria</taxon>
        <taxon>Pseudomonadati</taxon>
        <taxon>Thermodesulfobacteriota</taxon>
        <taxon>Desulfuromonadia</taxon>
        <taxon>Geobacterales</taxon>
        <taxon>Geobacteraceae</taxon>
        <taxon>Pelotalea</taxon>
    </lineage>
</organism>
<dbReference type="Gene3D" id="1.20.120.1490">
    <property type="match status" value="1"/>
</dbReference>
<feature type="chain" id="PRO_5046111231" evidence="1">
    <location>
        <begin position="25"/>
        <end position="104"/>
    </location>
</feature>
<name>A0ABS5U5H5_9BACT</name>
<evidence type="ECO:0000256" key="1">
    <source>
        <dbReference type="SAM" id="SignalP"/>
    </source>
</evidence>
<feature type="signal peptide" evidence="1">
    <location>
        <begin position="1"/>
        <end position="24"/>
    </location>
</feature>
<sequence length="104" mass="11156">MKKNIFVAALTMGILSVGALSASAAGSCCNDGTCADKQSVQKFTESTSALTSTLKAKDFELRELYGYDSINMRKISQLEAEIKELKAQIKMAAEKQGIHTCCLG</sequence>
<accession>A0ABS5U5H5</accession>
<dbReference type="RefSeq" id="WP_214296636.1">
    <property type="nucleotide sequence ID" value="NZ_JAHDYS010000003.1"/>
</dbReference>
<protein>
    <submittedName>
        <fullName evidence="2">Uncharacterized protein</fullName>
    </submittedName>
</protein>